<evidence type="ECO:0000313" key="1">
    <source>
        <dbReference type="EMBL" id="KAK8144129.1"/>
    </source>
</evidence>
<sequence length="307" mass="34603">MAAQDSKTTALTPTTRTVPMKVLCLGMGRTGTVSLRESLRTLGYWEAYHSVSAVTTRLNDCKLWYDLLKKKEAGRRVTREDLDRILGDCQAVLDMPAAYFAEELIEAYPDAKIILTVRDTESWFAYVFPLLQQSTPTVHGYLSVSLLTIIDSSFSKTILPMQDSPLTPFVSMMDWLLLMPTRWVRPMFRTLSRMLFQHDFASNGRRVYEEHNARVRALAPPGKLLEYHVREGWAPLCAFLGREVPENLGTPHLNSSTVFIDTYHGTNYRLLLAQGKRLLDVAAYTALMVVVAGAAAKGSGFNWPMFV</sequence>
<evidence type="ECO:0008006" key="3">
    <source>
        <dbReference type="Google" id="ProtNLM"/>
    </source>
</evidence>
<protein>
    <recommendedName>
        <fullName evidence="3">NAD dependent epimerase/dehydratase</fullName>
    </recommendedName>
</protein>
<dbReference type="Pfam" id="PF17784">
    <property type="entry name" value="Sulfotransfer_4"/>
    <property type="match status" value="2"/>
</dbReference>
<evidence type="ECO:0000313" key="2">
    <source>
        <dbReference type="Proteomes" id="UP001397290"/>
    </source>
</evidence>
<dbReference type="Proteomes" id="UP001397290">
    <property type="component" value="Unassembled WGS sequence"/>
</dbReference>
<dbReference type="AlphaFoldDB" id="A0AAW0RPH8"/>
<organism evidence="1 2">
    <name type="scientific">Beauveria asiatica</name>
    <dbReference type="NCBI Taxonomy" id="1069075"/>
    <lineage>
        <taxon>Eukaryota</taxon>
        <taxon>Fungi</taxon>
        <taxon>Dikarya</taxon>
        <taxon>Ascomycota</taxon>
        <taxon>Pezizomycotina</taxon>
        <taxon>Sordariomycetes</taxon>
        <taxon>Hypocreomycetidae</taxon>
        <taxon>Hypocreales</taxon>
        <taxon>Cordycipitaceae</taxon>
        <taxon>Beauveria</taxon>
    </lineage>
</organism>
<reference evidence="1 2" key="1">
    <citation type="submission" date="2020-02" db="EMBL/GenBank/DDBJ databases">
        <title>Comparative genomics of the hypocrealean fungal genus Beauvera.</title>
        <authorList>
            <person name="Showalter D.N."/>
            <person name="Bushley K.E."/>
            <person name="Rehner S.A."/>
        </authorList>
    </citation>
    <scope>NUCLEOTIDE SEQUENCE [LARGE SCALE GENOMIC DNA]</scope>
    <source>
        <strain evidence="1 2">ARSEF4384</strain>
    </source>
</reference>
<comment type="caution">
    <text evidence="1">The sequence shown here is derived from an EMBL/GenBank/DDBJ whole genome shotgun (WGS) entry which is preliminary data.</text>
</comment>
<dbReference type="InterPro" id="IPR027417">
    <property type="entry name" value="P-loop_NTPase"/>
</dbReference>
<dbReference type="InterPro" id="IPR040632">
    <property type="entry name" value="Sulfotransfer_4"/>
</dbReference>
<dbReference type="EMBL" id="JAAHCF010000423">
    <property type="protein sequence ID" value="KAK8144129.1"/>
    <property type="molecule type" value="Genomic_DNA"/>
</dbReference>
<dbReference type="PANTHER" id="PTHR36978">
    <property type="entry name" value="P-LOOP CONTAINING NUCLEOTIDE TRIPHOSPHATE HYDROLASE"/>
    <property type="match status" value="1"/>
</dbReference>
<gene>
    <name evidence="1" type="ORF">G3M48_006261</name>
</gene>
<name>A0AAW0RPH8_9HYPO</name>
<proteinExistence type="predicted"/>
<keyword evidence="2" id="KW-1185">Reference proteome</keyword>
<dbReference type="PANTHER" id="PTHR36978:SF4">
    <property type="entry name" value="P-LOOP CONTAINING NUCLEOSIDE TRIPHOSPHATE HYDROLASE PROTEIN"/>
    <property type="match status" value="1"/>
</dbReference>
<accession>A0AAW0RPH8</accession>
<dbReference type="Gene3D" id="3.40.50.300">
    <property type="entry name" value="P-loop containing nucleotide triphosphate hydrolases"/>
    <property type="match status" value="1"/>
</dbReference>
<dbReference type="SUPFAM" id="SSF52540">
    <property type="entry name" value="P-loop containing nucleoside triphosphate hydrolases"/>
    <property type="match status" value="1"/>
</dbReference>